<evidence type="ECO:0000256" key="11">
    <source>
        <dbReference type="PROSITE-ProRule" id="PRU00591"/>
    </source>
</evidence>
<dbReference type="SUPFAM" id="SSF48726">
    <property type="entry name" value="Immunoglobulin"/>
    <property type="match status" value="1"/>
</dbReference>
<dbReference type="InterPro" id="IPR017853">
    <property type="entry name" value="GH"/>
</dbReference>
<dbReference type="Gene3D" id="2.60.120.260">
    <property type="entry name" value="Galactose-binding domain-like"/>
    <property type="match status" value="1"/>
</dbReference>
<dbReference type="PROSITE" id="PS50835">
    <property type="entry name" value="IG_LIKE"/>
    <property type="match status" value="1"/>
</dbReference>
<keyword evidence="10" id="KW-0326">Glycosidase</keyword>
<dbReference type="PROSITE" id="PS51170">
    <property type="entry name" value="CW"/>
    <property type="match status" value="3"/>
</dbReference>
<evidence type="ECO:0000256" key="4">
    <source>
        <dbReference type="ARBA" id="ARBA00022723"/>
    </source>
</evidence>
<feature type="region of interest" description="Disordered" evidence="12">
    <location>
        <begin position="945"/>
        <end position="979"/>
    </location>
</feature>
<evidence type="ECO:0000313" key="16">
    <source>
        <dbReference type="EMBL" id="KSW10583.1"/>
    </source>
</evidence>
<keyword evidence="4" id="KW-0479">Metal-binding</keyword>
<dbReference type="InterPro" id="IPR003599">
    <property type="entry name" value="Ig_sub"/>
</dbReference>
<dbReference type="GO" id="GO:0004560">
    <property type="term" value="F:alpha-L-fucosidase activity"/>
    <property type="evidence" value="ECO:0007669"/>
    <property type="project" value="InterPro"/>
</dbReference>
<dbReference type="PROSITE" id="PS50022">
    <property type="entry name" value="FA58C_3"/>
    <property type="match status" value="1"/>
</dbReference>
<name>A0A0V8RQZ7_9ACTO</name>
<dbReference type="SUPFAM" id="SSF69360">
    <property type="entry name" value="Cell wall binding repeat"/>
    <property type="match status" value="1"/>
</dbReference>
<dbReference type="Pfam" id="PF19127">
    <property type="entry name" value="Choline_bind_3"/>
    <property type="match status" value="2"/>
</dbReference>
<evidence type="ECO:0000256" key="6">
    <source>
        <dbReference type="ARBA" id="ARBA00022737"/>
    </source>
</evidence>
<dbReference type="GO" id="GO:0006004">
    <property type="term" value="P:fucose metabolic process"/>
    <property type="evidence" value="ECO:0007669"/>
    <property type="project" value="InterPro"/>
</dbReference>
<reference evidence="16 17" key="1">
    <citation type="submission" date="2015-10" db="EMBL/GenBank/DDBJ databases">
        <title>Draft Genome of Actinomyces odontolyticus subsp. actinosynbacter strain XH001.</title>
        <authorList>
            <person name="Mclean J.S."/>
            <person name="He X."/>
        </authorList>
    </citation>
    <scope>NUCLEOTIDE SEQUENCE [LARGE SCALE GENOMIC DNA]</scope>
    <source>
        <strain evidence="16 17">XH001</strain>
    </source>
</reference>
<dbReference type="Gene3D" id="3.20.20.80">
    <property type="entry name" value="Glycosidases"/>
    <property type="match status" value="1"/>
</dbReference>
<dbReference type="EMBL" id="LLVT01000003">
    <property type="protein sequence ID" value="KSW10583.1"/>
    <property type="molecule type" value="Genomic_DNA"/>
</dbReference>
<dbReference type="PANTHER" id="PTHR10030">
    <property type="entry name" value="ALPHA-L-FUCOSIDASE"/>
    <property type="match status" value="1"/>
</dbReference>
<evidence type="ECO:0000256" key="9">
    <source>
        <dbReference type="ARBA" id="ARBA00023157"/>
    </source>
</evidence>
<dbReference type="GO" id="GO:0005764">
    <property type="term" value="C:lysosome"/>
    <property type="evidence" value="ECO:0007669"/>
    <property type="project" value="TreeGrafter"/>
</dbReference>
<dbReference type="SMART" id="SM00607">
    <property type="entry name" value="FTP"/>
    <property type="match status" value="1"/>
</dbReference>
<dbReference type="Gene3D" id="2.10.270.20">
    <property type="match status" value="1"/>
</dbReference>
<dbReference type="InterPro" id="IPR000933">
    <property type="entry name" value="Glyco_hydro_29"/>
</dbReference>
<dbReference type="AlphaFoldDB" id="A0A0V8RQZ7"/>
<feature type="compositionally biased region" description="Pro residues" evidence="12">
    <location>
        <begin position="950"/>
        <end position="974"/>
    </location>
</feature>
<evidence type="ECO:0000313" key="17">
    <source>
        <dbReference type="Proteomes" id="UP000054686"/>
    </source>
</evidence>
<organism evidence="16 17">
    <name type="scientific">Schaalia odontolytica</name>
    <dbReference type="NCBI Taxonomy" id="1660"/>
    <lineage>
        <taxon>Bacteria</taxon>
        <taxon>Bacillati</taxon>
        <taxon>Actinomycetota</taxon>
        <taxon>Actinomycetes</taxon>
        <taxon>Actinomycetales</taxon>
        <taxon>Actinomycetaceae</taxon>
        <taxon>Schaalia</taxon>
    </lineage>
</organism>
<dbReference type="Pfam" id="PF22633">
    <property type="entry name" value="F5_F8_type_C_2"/>
    <property type="match status" value="1"/>
</dbReference>
<protein>
    <recommendedName>
        <fullName evidence="3">alpha-L-fucosidase</fullName>
        <ecNumber evidence="3">3.2.1.51</ecNumber>
    </recommendedName>
</protein>
<dbReference type="InterPro" id="IPR036179">
    <property type="entry name" value="Ig-like_dom_sf"/>
</dbReference>
<evidence type="ECO:0000259" key="15">
    <source>
        <dbReference type="PROSITE" id="PS50835"/>
    </source>
</evidence>
<dbReference type="InterPro" id="IPR000421">
    <property type="entry name" value="FA58C"/>
</dbReference>
<comment type="caution">
    <text evidence="16">The sequence shown here is derived from an EMBL/GenBank/DDBJ whole genome shotgun (WGS) entry which is preliminary data.</text>
</comment>
<evidence type="ECO:0000256" key="5">
    <source>
        <dbReference type="ARBA" id="ARBA00022729"/>
    </source>
</evidence>
<keyword evidence="7" id="KW-0378">Hydrolase</keyword>
<keyword evidence="9" id="KW-1015">Disulfide bond</keyword>
<dbReference type="InterPro" id="IPR057739">
    <property type="entry name" value="Glyco_hydro_29_N"/>
</dbReference>
<gene>
    <name evidence="16" type="ORF">APY09_08785</name>
</gene>
<feature type="signal peptide" evidence="13">
    <location>
        <begin position="1"/>
        <end position="29"/>
    </location>
</feature>
<sequence length="1182" mass="127785">MNLKRMLAGCAVATALVLAPMSAPSFADAAPAPTGVPAAVPLSSTPKIAKWQELQYGMFMHFGVYSVYGGYYNGHRQGMGYPEQIKAWENIPTDDYLLKAKDLAANFDASAICKTVHDSGMKYLMITSKHHDGFAMWDTKTTDYNIVKQSNYGKDPMKELSTECNKLGVKLAFYFSIIDWTKQTPEPYGNVNPIDEDLMTTVIKPQLTELLTNYGPIAELWFDMGGPTAEQSQRMAQWVHELQPETMVNSRVWNKAGDFEVGGDNSVTTDFHMGPWESIRSIYPACWGYCSWANRDDSAKSYKERELVNNLIGTVASGGQFAYNIGPKGDGTIEAFDAGVVTEVGQWMQRHPDAITGARPTWYPAPAWGKVMTKGNDLYFFPELWSPGKTLTLPSVGGHVTGVTVDGTDRSLEFTQDGTTLTVTMSGENPEPNLRPVVKVSFDAAPTYVPTQTVTAVDGATISSEQFFGRASALRYSGAQAYDAYLVNKTDKAITDLALKFSGNFDASTTYKITLGTTSIEVTGAQIEAGEVGEGLSLEPGKVTPMRLELAHPSYYANPIGLRSVSATLHVYGENAATQPPVIATNPSSVSVKAGESATFTVVASGRPAATIQWYRVPKGASEGTAIPDATNAMYTLTTTLEDDGAQFYAVATNANGSTTSQRATLTVTKGSDNLALNKTATMSSTGWGGTASRAVDGNTDGVWDNGSVAHTGKQANPWWEVDLGETHPLGVVNVWNRSSSDNCQGISCDQRLHDFWVVASETRLDASFNPATAGAVDGVHMIKVDGVGGRPSAVDFEGFDARFIRVIQPTEFGEFALAEVEAFAAAAPTPDPGDQEPPVIKPLTVTANPAEDAQISGDGAFRTVTAKEGTQVTIKAEASGKPTPTLFWQIKREGTDSWAIVEEENGPELTLTIDGENNGSVIRVMAMNEAGFAESGLVTLALAEEPAPEPEPSPDPTPDPAPTPDPTPDPAPAPDHTVGTWMNDGAGWWWKISAGGYAKNETLTLGGNVYRFDQNGYMLTGWVYWDGAWRYHNGAGAQVTGWVNLGGSWFYLTPETGVMVTGWQMVGDKWFFFASNGVMMTGWLYTGGAWYYLDPSGAMHTGWLQMGSHWYLMSDSGAMTIGWKPLGSTWYYFGASGQMATGWQQIGGAWYYFGTGGDMYTGGHWIGWRWYTFGSDGRWLG</sequence>
<proteinExistence type="inferred from homology"/>
<dbReference type="Proteomes" id="UP000054686">
    <property type="component" value="Unassembled WGS sequence"/>
</dbReference>
<feature type="chain" id="PRO_5006895071" description="alpha-L-fucosidase" evidence="13">
    <location>
        <begin position="30"/>
        <end position="1182"/>
    </location>
</feature>
<keyword evidence="8" id="KW-0106">Calcium</keyword>
<evidence type="ECO:0000256" key="2">
    <source>
        <dbReference type="ARBA" id="ARBA00007951"/>
    </source>
</evidence>
<evidence type="ECO:0000259" key="14">
    <source>
        <dbReference type="PROSITE" id="PS50022"/>
    </source>
</evidence>
<dbReference type="Pfam" id="PF13927">
    <property type="entry name" value="Ig_3"/>
    <property type="match status" value="1"/>
</dbReference>
<feature type="repeat" description="Cell wall-binding" evidence="11">
    <location>
        <begin position="1141"/>
        <end position="1160"/>
    </location>
</feature>
<accession>A0A0V8RQZ7</accession>
<comment type="function">
    <text evidence="1">Alpha-L-fucosidase is responsible for hydrolyzing the alpha-1,6-linked fucose joined to the reducing-end N-acetylglucosamine of the carbohydrate moieties of glycoproteins.</text>
</comment>
<evidence type="ECO:0000256" key="10">
    <source>
        <dbReference type="ARBA" id="ARBA00023295"/>
    </source>
</evidence>
<keyword evidence="5 13" id="KW-0732">Signal</keyword>
<evidence type="ECO:0000256" key="13">
    <source>
        <dbReference type="SAM" id="SignalP"/>
    </source>
</evidence>
<dbReference type="PRINTS" id="PR00741">
    <property type="entry name" value="GLHYDRLASE29"/>
</dbReference>
<dbReference type="SUPFAM" id="SSF51445">
    <property type="entry name" value="(Trans)glycosidases"/>
    <property type="match status" value="1"/>
</dbReference>
<evidence type="ECO:0000256" key="12">
    <source>
        <dbReference type="SAM" id="MobiDB-lite"/>
    </source>
</evidence>
<dbReference type="InterPro" id="IPR013783">
    <property type="entry name" value="Ig-like_fold"/>
</dbReference>
<feature type="repeat" description="Cell wall-binding" evidence="11">
    <location>
        <begin position="1081"/>
        <end position="1100"/>
    </location>
</feature>
<dbReference type="GO" id="GO:0016139">
    <property type="term" value="P:glycoside catabolic process"/>
    <property type="evidence" value="ECO:0007669"/>
    <property type="project" value="TreeGrafter"/>
</dbReference>
<evidence type="ECO:0000256" key="3">
    <source>
        <dbReference type="ARBA" id="ARBA00012662"/>
    </source>
</evidence>
<dbReference type="Gene3D" id="2.10.270.10">
    <property type="entry name" value="Cholin Binding"/>
    <property type="match status" value="2"/>
</dbReference>
<dbReference type="Gene3D" id="2.60.40.10">
    <property type="entry name" value="Immunoglobulins"/>
    <property type="match status" value="2"/>
</dbReference>
<dbReference type="Pfam" id="PF01473">
    <property type="entry name" value="Choline_bind_1"/>
    <property type="match status" value="1"/>
</dbReference>
<evidence type="ECO:0000256" key="7">
    <source>
        <dbReference type="ARBA" id="ARBA00022801"/>
    </source>
</evidence>
<dbReference type="InterPro" id="IPR016286">
    <property type="entry name" value="FUC_metazoa-typ"/>
</dbReference>
<dbReference type="PANTHER" id="PTHR10030:SF37">
    <property type="entry name" value="ALPHA-L-FUCOSIDASE-RELATED"/>
    <property type="match status" value="1"/>
</dbReference>
<dbReference type="InterPro" id="IPR018337">
    <property type="entry name" value="Cell_wall/Cho-bd_repeat"/>
</dbReference>
<dbReference type="InterPro" id="IPR007110">
    <property type="entry name" value="Ig-like_dom"/>
</dbReference>
<dbReference type="SMART" id="SM00409">
    <property type="entry name" value="IG"/>
    <property type="match status" value="2"/>
</dbReference>
<keyword evidence="6" id="KW-0677">Repeat</keyword>
<feature type="domain" description="Ig-like" evidence="15">
    <location>
        <begin position="581"/>
        <end position="667"/>
    </location>
</feature>
<evidence type="ECO:0000256" key="1">
    <source>
        <dbReference type="ARBA" id="ARBA00004071"/>
    </source>
</evidence>
<dbReference type="GO" id="GO:0046872">
    <property type="term" value="F:metal ion binding"/>
    <property type="evidence" value="ECO:0007669"/>
    <property type="project" value="UniProtKB-KW"/>
</dbReference>
<dbReference type="SUPFAM" id="SSF49785">
    <property type="entry name" value="Galactose-binding domain-like"/>
    <property type="match status" value="1"/>
</dbReference>
<comment type="similarity">
    <text evidence="2">Belongs to the glycosyl hydrolase 29 family.</text>
</comment>
<dbReference type="Pfam" id="PF01120">
    <property type="entry name" value="Alpha_L_fucos"/>
    <property type="match status" value="1"/>
</dbReference>
<feature type="domain" description="F5/8 type C" evidence="14">
    <location>
        <begin position="661"/>
        <end position="826"/>
    </location>
</feature>
<feature type="repeat" description="Cell wall-binding" evidence="11">
    <location>
        <begin position="1061"/>
        <end position="1080"/>
    </location>
</feature>
<evidence type="ECO:0000256" key="8">
    <source>
        <dbReference type="ARBA" id="ARBA00022837"/>
    </source>
</evidence>
<dbReference type="RefSeq" id="WP_060567446.1">
    <property type="nucleotide sequence ID" value="NZ_CP040006.1"/>
</dbReference>
<dbReference type="InterPro" id="IPR006585">
    <property type="entry name" value="FTP1"/>
</dbReference>
<dbReference type="InterPro" id="IPR008979">
    <property type="entry name" value="Galactose-bd-like_sf"/>
</dbReference>
<dbReference type="SMART" id="SM00812">
    <property type="entry name" value="Alpha_L_fucos"/>
    <property type="match status" value="1"/>
</dbReference>
<dbReference type="EC" id="3.2.1.51" evidence="3"/>